<dbReference type="GO" id="GO:0016787">
    <property type="term" value="F:hydrolase activity"/>
    <property type="evidence" value="ECO:0007669"/>
    <property type="project" value="UniProtKB-KW"/>
</dbReference>
<organism evidence="3 4">
    <name type="scientific">Schizosaccharomyces osmophilus</name>
    <dbReference type="NCBI Taxonomy" id="2545709"/>
    <lineage>
        <taxon>Eukaryota</taxon>
        <taxon>Fungi</taxon>
        <taxon>Dikarya</taxon>
        <taxon>Ascomycota</taxon>
        <taxon>Taphrinomycotina</taxon>
        <taxon>Schizosaccharomycetes</taxon>
        <taxon>Schizosaccharomycetales</taxon>
        <taxon>Schizosaccharomycetaceae</taxon>
        <taxon>Schizosaccharomyces</taxon>
    </lineage>
</organism>
<proteinExistence type="predicted"/>
<dbReference type="Gene3D" id="3.40.50.1820">
    <property type="entry name" value="alpha/beta hydrolase"/>
    <property type="match status" value="1"/>
</dbReference>
<evidence type="ECO:0000259" key="2">
    <source>
        <dbReference type="Pfam" id="PF03959"/>
    </source>
</evidence>
<feature type="domain" description="Serine hydrolase" evidence="2">
    <location>
        <begin position="6"/>
        <end position="215"/>
    </location>
</feature>
<evidence type="ECO:0000313" key="3">
    <source>
        <dbReference type="EMBL" id="WBW72155.1"/>
    </source>
</evidence>
<dbReference type="KEGG" id="som:SOMG_01830"/>
<accession>A0AAF0AVM3</accession>
<name>A0AAF0AVM3_9SCHI</name>
<dbReference type="SUPFAM" id="SSF53474">
    <property type="entry name" value="alpha/beta-Hydrolases"/>
    <property type="match status" value="1"/>
</dbReference>
<dbReference type="Pfam" id="PF03959">
    <property type="entry name" value="FSH1"/>
    <property type="match status" value="1"/>
</dbReference>
<keyword evidence="4" id="KW-1185">Reference proteome</keyword>
<dbReference type="EMBL" id="CP115611">
    <property type="protein sequence ID" value="WBW72155.1"/>
    <property type="molecule type" value="Genomic_DNA"/>
</dbReference>
<dbReference type="AlphaFoldDB" id="A0AAF0AVM3"/>
<dbReference type="InterPro" id="IPR005645">
    <property type="entry name" value="FSH-like_dom"/>
</dbReference>
<dbReference type="GO" id="GO:0005634">
    <property type="term" value="C:nucleus"/>
    <property type="evidence" value="ECO:0007669"/>
    <property type="project" value="TreeGrafter"/>
</dbReference>
<dbReference type="GeneID" id="80875312"/>
<dbReference type="PANTHER" id="PTHR48070">
    <property type="entry name" value="ESTERASE OVCA2"/>
    <property type="match status" value="1"/>
</dbReference>
<dbReference type="InterPro" id="IPR029058">
    <property type="entry name" value="AB_hydrolase_fold"/>
</dbReference>
<dbReference type="InterPro" id="IPR024072">
    <property type="entry name" value="DHFR-like_dom_sf"/>
</dbReference>
<protein>
    <submittedName>
        <fullName evidence="3">Serine hydrolase-like</fullName>
    </submittedName>
</protein>
<evidence type="ECO:0000313" key="4">
    <source>
        <dbReference type="Proteomes" id="UP001212411"/>
    </source>
</evidence>
<gene>
    <name evidence="3" type="primary">fsh2</name>
    <name evidence="3" type="ORF">SOMG_01830</name>
</gene>
<dbReference type="GO" id="GO:0005737">
    <property type="term" value="C:cytoplasm"/>
    <property type="evidence" value="ECO:0007669"/>
    <property type="project" value="TreeGrafter"/>
</dbReference>
<reference evidence="3 4" key="1">
    <citation type="journal article" date="2023" name="G3 (Bethesda)">
        <title>A high-quality reference genome for the fission yeast Schizosaccharomyces osmophilus.</title>
        <authorList>
            <person name="Jia G.S."/>
            <person name="Zhang W.C."/>
            <person name="Liang Y."/>
            <person name="Liu X.H."/>
            <person name="Rhind N."/>
            <person name="Pidoux A."/>
            <person name="Brysch-Herzberg M."/>
            <person name="Du L.L."/>
        </authorList>
    </citation>
    <scope>NUCLEOTIDE SEQUENCE [LARGE SCALE GENOMIC DNA]</scope>
    <source>
        <strain evidence="3 4">CBS 15793</strain>
    </source>
</reference>
<dbReference type="RefSeq" id="XP_056036398.1">
    <property type="nucleotide sequence ID" value="XM_056180623.1"/>
</dbReference>
<dbReference type="PANTHER" id="PTHR48070:SF6">
    <property type="entry name" value="ESTERASE OVCA2"/>
    <property type="match status" value="1"/>
</dbReference>
<evidence type="ECO:0000256" key="1">
    <source>
        <dbReference type="ARBA" id="ARBA00022801"/>
    </source>
</evidence>
<sequence>MASDSSTKLKVLCLHGYGESGNLLSVKMRALREQLVNDVEFYFPTGPIKLSNDKGQAGYSDEDSEDSFDEASTTWGWWRIDEYGDSQTLEPKFSYGHLASYICKHGPFDGIMGFSQGSNLAANLAMFATLPKYQEYFGQKQFRFGIFFSGYYRALAIDGETHEIKLKMPTLHFLGKYDNVLSTESSTTLIQICEDSQVLFHPGAHQIPSPNAYVEAAADFIDFFGRGDWPVVSKKISLIIPTPKPNALASSQYSSMNHLGSNNNHLEKELISKIVSRTSKNGVNIVLSNLHTFNEYEEILKKRLFSLVITDGQEPKSFDDSVHYVSTFKQALNMLKARENSIGRVYVIGDKRLLTLGLMCRCTKRIIAVTGAKDKFQMKPPVNTVSHSVPFLEYSKEWLQAKSSQIRQWTGQNRLKHLSTDESGEPITMKLQMWERL</sequence>
<dbReference type="InterPro" id="IPR050593">
    <property type="entry name" value="LovG"/>
</dbReference>
<dbReference type="Gene3D" id="3.40.430.10">
    <property type="entry name" value="Dihydrofolate Reductase, subunit A"/>
    <property type="match status" value="1"/>
</dbReference>
<dbReference type="Proteomes" id="UP001212411">
    <property type="component" value="Chromosome 1"/>
</dbReference>
<keyword evidence="1 3" id="KW-0378">Hydrolase</keyword>